<dbReference type="EMBL" id="SGXA01000002">
    <property type="protein sequence ID" value="RZS71430.1"/>
    <property type="molecule type" value="Genomic_DNA"/>
</dbReference>
<accession>A0A4Q7MWK2</accession>
<reference evidence="2 3" key="1">
    <citation type="submission" date="2019-02" db="EMBL/GenBank/DDBJ databases">
        <title>Genomic Encyclopedia of Type Strains, Phase IV (KMG-IV): sequencing the most valuable type-strain genomes for metagenomic binning, comparative biology and taxonomic classification.</title>
        <authorList>
            <person name="Goeker M."/>
        </authorList>
    </citation>
    <scope>NUCLEOTIDE SEQUENCE [LARGE SCALE GENOMIC DNA]</scope>
    <source>
        <strain evidence="2 3">DSM 18116</strain>
    </source>
</reference>
<keyword evidence="3" id="KW-1185">Reference proteome</keyword>
<dbReference type="AlphaFoldDB" id="A0A4Q7MWK2"/>
<evidence type="ECO:0000313" key="2">
    <source>
        <dbReference type="EMBL" id="RZS71430.1"/>
    </source>
</evidence>
<dbReference type="Proteomes" id="UP000293874">
    <property type="component" value="Unassembled WGS sequence"/>
</dbReference>
<keyword evidence="1" id="KW-0812">Transmembrane</keyword>
<organism evidence="2 3">
    <name type="scientific">Pseudobacter ginsenosidimutans</name>
    <dbReference type="NCBI Taxonomy" id="661488"/>
    <lineage>
        <taxon>Bacteria</taxon>
        <taxon>Pseudomonadati</taxon>
        <taxon>Bacteroidota</taxon>
        <taxon>Chitinophagia</taxon>
        <taxon>Chitinophagales</taxon>
        <taxon>Chitinophagaceae</taxon>
        <taxon>Pseudobacter</taxon>
    </lineage>
</organism>
<proteinExistence type="predicted"/>
<name>A0A4Q7MWK2_9BACT</name>
<sequence>MNYRLLIQWIPLCCIIALLVAGAMLKQKNVELASKQKRLMLQNDSILSVNIALEKQLAKLQKSLDSLRPH</sequence>
<dbReference type="RefSeq" id="WP_130541936.1">
    <property type="nucleotide sequence ID" value="NZ_CP042431.1"/>
</dbReference>
<gene>
    <name evidence="2" type="ORF">EV199_3333</name>
</gene>
<comment type="caution">
    <text evidence="2">The sequence shown here is derived from an EMBL/GenBank/DDBJ whole genome shotgun (WGS) entry which is preliminary data.</text>
</comment>
<protein>
    <submittedName>
        <fullName evidence="2">Uncharacterized protein</fullName>
    </submittedName>
</protein>
<feature type="transmembrane region" description="Helical" evidence="1">
    <location>
        <begin position="6"/>
        <end position="25"/>
    </location>
</feature>
<evidence type="ECO:0000313" key="3">
    <source>
        <dbReference type="Proteomes" id="UP000293874"/>
    </source>
</evidence>
<keyword evidence="1" id="KW-0472">Membrane</keyword>
<evidence type="ECO:0000256" key="1">
    <source>
        <dbReference type="SAM" id="Phobius"/>
    </source>
</evidence>
<keyword evidence="1" id="KW-1133">Transmembrane helix</keyword>